<sequence>MISIQVNTAIKLIGFKAIITLCQKFVNSIDLPHFATANTFDISMFSNKAAISVKHKTTPIQGLHKT</sequence>
<keyword evidence="1" id="KW-1185">Reference proteome</keyword>
<organism evidence="1 2">
    <name type="scientific">Romanomermis culicivorax</name>
    <name type="common">Nematode worm</name>
    <dbReference type="NCBI Taxonomy" id="13658"/>
    <lineage>
        <taxon>Eukaryota</taxon>
        <taxon>Metazoa</taxon>
        <taxon>Ecdysozoa</taxon>
        <taxon>Nematoda</taxon>
        <taxon>Enoplea</taxon>
        <taxon>Dorylaimia</taxon>
        <taxon>Mermithida</taxon>
        <taxon>Mermithoidea</taxon>
        <taxon>Mermithidae</taxon>
        <taxon>Romanomermis</taxon>
    </lineage>
</organism>
<evidence type="ECO:0000313" key="1">
    <source>
        <dbReference type="Proteomes" id="UP000887565"/>
    </source>
</evidence>
<protein>
    <submittedName>
        <fullName evidence="2">Uncharacterized protein</fullName>
    </submittedName>
</protein>
<proteinExistence type="predicted"/>
<name>A0A915JL54_ROMCU</name>
<accession>A0A915JL54</accession>
<evidence type="ECO:0000313" key="2">
    <source>
        <dbReference type="WBParaSite" id="nRc.2.0.1.t26812-RA"/>
    </source>
</evidence>
<reference evidence="2" key="1">
    <citation type="submission" date="2022-11" db="UniProtKB">
        <authorList>
            <consortium name="WormBaseParasite"/>
        </authorList>
    </citation>
    <scope>IDENTIFICATION</scope>
</reference>
<dbReference type="WBParaSite" id="nRc.2.0.1.t26812-RA">
    <property type="protein sequence ID" value="nRc.2.0.1.t26812-RA"/>
    <property type="gene ID" value="nRc.2.0.1.g26812"/>
</dbReference>
<dbReference type="AlphaFoldDB" id="A0A915JL54"/>
<dbReference type="Proteomes" id="UP000887565">
    <property type="component" value="Unplaced"/>
</dbReference>